<dbReference type="InterPro" id="IPR038404">
    <property type="entry name" value="TRAP_DctP_sf"/>
</dbReference>
<dbReference type="PANTHER" id="PTHR33376:SF5">
    <property type="entry name" value="EXTRACYTOPLASMIC SOLUTE RECEPTOR PROTEIN"/>
    <property type="match status" value="1"/>
</dbReference>
<keyword evidence="3" id="KW-1185">Reference proteome</keyword>
<dbReference type="Pfam" id="PF03480">
    <property type="entry name" value="DctP"/>
    <property type="match status" value="1"/>
</dbReference>
<name>A0ABU2B7H2_9MICC</name>
<evidence type="ECO:0000256" key="1">
    <source>
        <dbReference type="ARBA" id="ARBA00022729"/>
    </source>
</evidence>
<sequence>MTLTYQPGAASPNTPNAANAHAFVEAIEERSEGKINFEVAWGQSIADHGEIEAALADGRIDIAFVATIYQPDEYPVADSFSKLTHYSAPSPLVGEVVSAAMMSDLGWNSDELLAEYSDKGLVPLSPMMSSGDYYTACGQPGTSLEDWDGRQMRIAGSAHSAIAEGIGATGVSMAYNELFEAIQRGTVDCTFTQPQVAGGVGIMEAAPYLGIFSDRRMTGSATSGNIAGSGFQSLPLAYQQIIFDAQIDHFHGNLVATMDAALQMVHDLNDAGGEVSTFEPDAEARIQEIQEELVDEMIAEGRLDQGIRDRMQELEEKWTGIVEELGYEDGGSLAELDEWYEEGSVDFRPVSQALFEDAALPHRPQ</sequence>
<accession>A0ABU2B7H2</accession>
<proteinExistence type="predicted"/>
<protein>
    <submittedName>
        <fullName evidence="2">TRAP-type C4-dicarboxylate transport system substrate-binding protein</fullName>
    </submittedName>
</protein>
<dbReference type="PANTHER" id="PTHR33376">
    <property type="match status" value="1"/>
</dbReference>
<comment type="caution">
    <text evidence="2">The sequence shown here is derived from an EMBL/GenBank/DDBJ whole genome shotgun (WGS) entry which is preliminary data.</text>
</comment>
<dbReference type="Proteomes" id="UP001183794">
    <property type="component" value="Unassembled WGS sequence"/>
</dbReference>
<organism evidence="2 3">
    <name type="scientific">Enteractinococcus fodinae</name>
    <dbReference type="NCBI Taxonomy" id="684663"/>
    <lineage>
        <taxon>Bacteria</taxon>
        <taxon>Bacillati</taxon>
        <taxon>Actinomycetota</taxon>
        <taxon>Actinomycetes</taxon>
        <taxon>Micrococcales</taxon>
        <taxon>Micrococcaceae</taxon>
    </lineage>
</organism>
<reference evidence="2 3" key="1">
    <citation type="submission" date="2023-07" db="EMBL/GenBank/DDBJ databases">
        <title>Sequencing the genomes of 1000 actinobacteria strains.</title>
        <authorList>
            <person name="Klenk H.-P."/>
        </authorList>
    </citation>
    <scope>NUCLEOTIDE SEQUENCE [LARGE SCALE GENOMIC DNA]</scope>
    <source>
        <strain evidence="2 3">DSM 22966</strain>
    </source>
</reference>
<dbReference type="Gene3D" id="3.40.190.170">
    <property type="entry name" value="Bacterial extracellular solute-binding protein, family 7"/>
    <property type="match status" value="1"/>
</dbReference>
<dbReference type="EMBL" id="JAVDYJ010000001">
    <property type="protein sequence ID" value="MDR7348339.1"/>
    <property type="molecule type" value="Genomic_DNA"/>
</dbReference>
<gene>
    <name evidence="2" type="ORF">J2S62_002596</name>
</gene>
<keyword evidence="1" id="KW-0732">Signal</keyword>
<dbReference type="RefSeq" id="WP_310175437.1">
    <property type="nucleotide sequence ID" value="NZ_BAABHE010000002.1"/>
</dbReference>
<evidence type="ECO:0000313" key="2">
    <source>
        <dbReference type="EMBL" id="MDR7348339.1"/>
    </source>
</evidence>
<dbReference type="InterPro" id="IPR018389">
    <property type="entry name" value="DctP_fam"/>
</dbReference>
<evidence type="ECO:0000313" key="3">
    <source>
        <dbReference type="Proteomes" id="UP001183794"/>
    </source>
</evidence>